<evidence type="ECO:0000256" key="3">
    <source>
        <dbReference type="ARBA" id="ARBA00009463"/>
    </source>
</evidence>
<dbReference type="InterPro" id="IPR013328">
    <property type="entry name" value="6PGD_dom2"/>
</dbReference>
<dbReference type="EMBL" id="CACRXK020000348">
    <property type="protein sequence ID" value="CAB3981059.1"/>
    <property type="molecule type" value="Genomic_DNA"/>
</dbReference>
<keyword evidence="10" id="KW-0560">Oxidoreductase</keyword>
<evidence type="ECO:0000256" key="2">
    <source>
        <dbReference type="ARBA" id="ARBA00005005"/>
    </source>
</evidence>
<evidence type="ECO:0000313" key="25">
    <source>
        <dbReference type="Proteomes" id="UP001152795"/>
    </source>
</evidence>
<dbReference type="InterPro" id="IPR008927">
    <property type="entry name" value="6-PGluconate_DH-like_C_sf"/>
</dbReference>
<comment type="function">
    <text evidence="19">Mitochondrial fatty acid beta-oxidation enzyme that catalyzes the third step of the beta-oxidation cycle for medium and short-chain 3-hydroxy fatty acyl-CoAs (C4 to C10). Plays a role in the control of insulin secretion by inhibiting the activation of glutamate dehydrogenase 1 (GLUD1), an enzyme that has an important role in regulating amino acid-induced insulin secretion. Plays a role in the maintenance of normal spermatogenesis through the reduction of fatty acid accumulation in the testes.</text>
</comment>
<dbReference type="Pfam" id="PF02737">
    <property type="entry name" value="3HCDH_N"/>
    <property type="match status" value="1"/>
</dbReference>
<dbReference type="GO" id="GO:0006635">
    <property type="term" value="P:fatty acid beta-oxidation"/>
    <property type="evidence" value="ECO:0007669"/>
    <property type="project" value="TreeGrafter"/>
</dbReference>
<dbReference type="OrthoDB" id="5958943at2759"/>
<dbReference type="SUPFAM" id="SSF48179">
    <property type="entry name" value="6-phosphogluconate dehydrogenase C-terminal domain-like"/>
    <property type="match status" value="1"/>
</dbReference>
<evidence type="ECO:0000256" key="15">
    <source>
        <dbReference type="ARBA" id="ARBA00049556"/>
    </source>
</evidence>
<comment type="similarity">
    <text evidence="3">Belongs to the 3-hydroxyacyl-CoA dehydrogenase family.</text>
</comment>
<keyword evidence="6" id="KW-0276">Fatty acid metabolism</keyword>
<evidence type="ECO:0000256" key="19">
    <source>
        <dbReference type="ARBA" id="ARBA00059837"/>
    </source>
</evidence>
<comment type="catalytic activity">
    <reaction evidence="16">
        <text>(3S)-hydroxydecanoyl-CoA + NAD(+) = 3-oxodecanoyl-CoA + NADH + H(+)</text>
        <dbReference type="Rhea" id="RHEA:31187"/>
        <dbReference type="ChEBI" id="CHEBI:15378"/>
        <dbReference type="ChEBI" id="CHEBI:57540"/>
        <dbReference type="ChEBI" id="CHEBI:57945"/>
        <dbReference type="ChEBI" id="CHEBI:62548"/>
        <dbReference type="ChEBI" id="CHEBI:62616"/>
    </reaction>
</comment>
<evidence type="ECO:0000256" key="17">
    <source>
        <dbReference type="ARBA" id="ARBA00052282"/>
    </source>
</evidence>
<reference evidence="24" key="1">
    <citation type="submission" date="2020-04" db="EMBL/GenBank/DDBJ databases">
        <authorList>
            <person name="Alioto T."/>
            <person name="Alioto T."/>
            <person name="Gomez Garrido J."/>
        </authorList>
    </citation>
    <scope>NUCLEOTIDE SEQUENCE</scope>
    <source>
        <strain evidence="24">A484AB</strain>
    </source>
</reference>
<dbReference type="FunFam" id="3.40.50.720:FF:000258">
    <property type="entry name" value="Hydroxyacyl-coenzyme A dehydrogenase, mitochondrial"/>
    <property type="match status" value="1"/>
</dbReference>
<keyword evidence="9" id="KW-0007">Acetylation</keyword>
<gene>
    <name evidence="24" type="ORF">PACLA_8A013073</name>
</gene>
<dbReference type="EC" id="1.1.1.35" evidence="4"/>
<keyword evidence="12" id="KW-0443">Lipid metabolism</keyword>
<evidence type="ECO:0000256" key="16">
    <source>
        <dbReference type="ARBA" id="ARBA00051510"/>
    </source>
</evidence>
<dbReference type="Pfam" id="PF00725">
    <property type="entry name" value="3HCDH"/>
    <property type="match status" value="1"/>
</dbReference>
<evidence type="ECO:0000256" key="6">
    <source>
        <dbReference type="ARBA" id="ARBA00022832"/>
    </source>
</evidence>
<keyword evidence="14" id="KW-0379">Hydroxylation</keyword>
<dbReference type="Gene3D" id="3.40.50.720">
    <property type="entry name" value="NAD(P)-binding Rossmann-like Domain"/>
    <property type="match status" value="1"/>
</dbReference>
<evidence type="ECO:0000256" key="23">
    <source>
        <dbReference type="ARBA" id="ARBA00079904"/>
    </source>
</evidence>
<evidence type="ECO:0000256" key="13">
    <source>
        <dbReference type="ARBA" id="ARBA00023128"/>
    </source>
</evidence>
<evidence type="ECO:0000256" key="21">
    <source>
        <dbReference type="ARBA" id="ARBA00071676"/>
    </source>
</evidence>
<comment type="catalytic activity">
    <reaction evidence="18">
        <text>(3S)-3-hydroxybutanoyl-CoA + NAD(+) = acetoacetyl-CoA + NADH + H(+)</text>
        <dbReference type="Rhea" id="RHEA:30799"/>
        <dbReference type="ChEBI" id="CHEBI:15378"/>
        <dbReference type="ChEBI" id="CHEBI:57286"/>
        <dbReference type="ChEBI" id="CHEBI:57316"/>
        <dbReference type="ChEBI" id="CHEBI:57540"/>
        <dbReference type="ChEBI" id="CHEBI:57945"/>
    </reaction>
</comment>
<keyword evidence="8" id="KW-0809">Transit peptide</keyword>
<sequence>MLSLRASRQFVLVKKAFVPAMASCFSTSSERFAAVKNVTVIGSGLMGSGIAQVAATTNHNVVLVDQTDDILAKAVKSIEKSLQRVVKKKFKDDAQGGEKFITETMSRINTTVDSGEAVSDSDLVIEAIIENMDIKHKLFSELDKKAPSHTIFTSNTSSLPISEIAEVTQRKDRFGGLHFFNPVPMMALVEVIRMPETTDETFNKLMEFSRNLKKTPVSCKDTPGFIVNRLLVPYLMEAVRLFERGDASAQDIDTAMKLGAGHPMGPFELADYVGLDTNKFIIEGWHEKYPNEPLFQPSEKLNKLVAENKLGRKTGEGFYKYD</sequence>
<dbReference type="PANTHER" id="PTHR43561">
    <property type="match status" value="1"/>
</dbReference>
<evidence type="ECO:0000313" key="24">
    <source>
        <dbReference type="EMBL" id="CAB3981059.1"/>
    </source>
</evidence>
<dbReference type="InterPro" id="IPR006180">
    <property type="entry name" value="3-OHacyl-CoA_DH_CS"/>
</dbReference>
<evidence type="ECO:0000256" key="5">
    <source>
        <dbReference type="ARBA" id="ARBA00022782"/>
    </source>
</evidence>
<dbReference type="GO" id="GO:0070403">
    <property type="term" value="F:NAD+ binding"/>
    <property type="evidence" value="ECO:0007669"/>
    <property type="project" value="InterPro"/>
</dbReference>
<dbReference type="InterPro" id="IPR036291">
    <property type="entry name" value="NAD(P)-bd_dom_sf"/>
</dbReference>
<dbReference type="InterPro" id="IPR006176">
    <property type="entry name" value="3-OHacyl-CoA_DH_NAD-bd"/>
</dbReference>
<evidence type="ECO:0000256" key="10">
    <source>
        <dbReference type="ARBA" id="ARBA00023002"/>
    </source>
</evidence>
<dbReference type="InterPro" id="IPR052242">
    <property type="entry name" value="Mito_3-hydroxyacyl-CoA_DH"/>
</dbReference>
<comment type="caution">
    <text evidence="24">The sequence shown here is derived from an EMBL/GenBank/DDBJ whole genome shotgun (WGS) entry which is preliminary data.</text>
</comment>
<protein>
    <recommendedName>
        <fullName evidence="21">Hydroxyacyl-coenzyme A dehydrogenase, mitochondrial</fullName>
        <ecNumber evidence="4">1.1.1.35</ecNumber>
    </recommendedName>
    <alternativeName>
        <fullName evidence="22">Medium and short-chain L-3-hydroxyacyl-coenzyme A dehydrogenase</fullName>
    </alternativeName>
    <alternativeName>
        <fullName evidence="23">Short-chain 3-hydroxyacyl-CoA dehydrogenase</fullName>
    </alternativeName>
</protein>
<evidence type="ECO:0000256" key="14">
    <source>
        <dbReference type="ARBA" id="ARBA00023278"/>
    </source>
</evidence>
<comment type="catalytic activity">
    <reaction evidence="17">
        <text>(3S)-hydroxyhexadecanoyl-CoA + NAD(+) = 3-oxohexadecanoyl-CoA + NADH + H(+)</text>
        <dbReference type="Rhea" id="RHEA:31159"/>
        <dbReference type="ChEBI" id="CHEBI:15378"/>
        <dbReference type="ChEBI" id="CHEBI:57349"/>
        <dbReference type="ChEBI" id="CHEBI:57540"/>
        <dbReference type="ChEBI" id="CHEBI:57945"/>
        <dbReference type="ChEBI" id="CHEBI:62613"/>
    </reaction>
</comment>
<comment type="pathway">
    <text evidence="2">Lipid metabolism; fatty acid beta-oxidation.</text>
</comment>
<accession>A0A6S7FXN1</accession>
<evidence type="ECO:0000256" key="11">
    <source>
        <dbReference type="ARBA" id="ARBA00023027"/>
    </source>
</evidence>
<dbReference type="Proteomes" id="UP001152795">
    <property type="component" value="Unassembled WGS sequence"/>
</dbReference>
<dbReference type="Gene3D" id="1.10.1040.10">
    <property type="entry name" value="N-(1-d-carboxylethyl)-l-norvaline Dehydrogenase, domain 2"/>
    <property type="match status" value="1"/>
</dbReference>
<dbReference type="PROSITE" id="PS00067">
    <property type="entry name" value="3HCDH"/>
    <property type="match status" value="1"/>
</dbReference>
<dbReference type="PIRSF" id="PIRSF000105">
    <property type="entry name" value="HCDH"/>
    <property type="match status" value="1"/>
</dbReference>
<keyword evidence="5" id="KW-0221">Differentiation</keyword>
<evidence type="ECO:0000256" key="7">
    <source>
        <dbReference type="ARBA" id="ARBA00022871"/>
    </source>
</evidence>
<evidence type="ECO:0000256" key="22">
    <source>
        <dbReference type="ARBA" id="ARBA00077615"/>
    </source>
</evidence>
<evidence type="ECO:0000256" key="18">
    <source>
        <dbReference type="ARBA" id="ARBA00052692"/>
    </source>
</evidence>
<keyword evidence="25" id="KW-1185">Reference proteome</keyword>
<evidence type="ECO:0000256" key="9">
    <source>
        <dbReference type="ARBA" id="ARBA00022990"/>
    </source>
</evidence>
<comment type="subcellular location">
    <subcellularLocation>
        <location evidence="1">Mitochondrion matrix</location>
    </subcellularLocation>
</comment>
<evidence type="ECO:0000256" key="8">
    <source>
        <dbReference type="ARBA" id="ARBA00022946"/>
    </source>
</evidence>
<evidence type="ECO:0000256" key="4">
    <source>
        <dbReference type="ARBA" id="ARBA00013000"/>
    </source>
</evidence>
<dbReference type="InterPro" id="IPR022694">
    <property type="entry name" value="3-OHacyl-CoA_DH"/>
</dbReference>
<keyword evidence="11" id="KW-0520">NAD</keyword>
<evidence type="ECO:0000256" key="1">
    <source>
        <dbReference type="ARBA" id="ARBA00004305"/>
    </source>
</evidence>
<dbReference type="GO" id="GO:0003857">
    <property type="term" value="F:(3S)-3-hydroxyacyl-CoA dehydrogenase (NAD+) activity"/>
    <property type="evidence" value="ECO:0007669"/>
    <property type="project" value="UniProtKB-EC"/>
</dbReference>
<dbReference type="GO" id="GO:0030154">
    <property type="term" value="P:cell differentiation"/>
    <property type="evidence" value="ECO:0007669"/>
    <property type="project" value="UniProtKB-KW"/>
</dbReference>
<name>A0A6S7FXN1_PARCT</name>
<dbReference type="GO" id="GO:0005759">
    <property type="term" value="C:mitochondrial matrix"/>
    <property type="evidence" value="ECO:0007669"/>
    <property type="project" value="UniProtKB-SubCell"/>
</dbReference>
<evidence type="ECO:0000256" key="20">
    <source>
        <dbReference type="ARBA" id="ARBA00065273"/>
    </source>
</evidence>
<dbReference type="GO" id="GO:0007283">
    <property type="term" value="P:spermatogenesis"/>
    <property type="evidence" value="ECO:0007669"/>
    <property type="project" value="UniProtKB-KW"/>
</dbReference>
<dbReference type="FunFam" id="1.10.1040.10:FF:000019">
    <property type="entry name" value="3-hydroxybutyryl-CoA dehydrogenase FadB2"/>
    <property type="match status" value="1"/>
</dbReference>
<proteinExistence type="inferred from homology"/>
<comment type="subunit">
    <text evidence="20">Homodimer. Interacts with GLUD1; this interaction inhibits the activation of glutamate dehydrogenase 1 (GLUD1).</text>
</comment>
<evidence type="ECO:0000256" key="12">
    <source>
        <dbReference type="ARBA" id="ARBA00023098"/>
    </source>
</evidence>
<dbReference type="PANTHER" id="PTHR43561:SF3">
    <property type="entry name" value="HYDROXYACYL-COENZYME A DEHYDROGENASE, MITOCHONDRIAL"/>
    <property type="match status" value="1"/>
</dbReference>
<keyword evidence="7" id="KW-0744">Spermatogenesis</keyword>
<keyword evidence="13" id="KW-0496">Mitochondrion</keyword>
<comment type="catalytic activity">
    <reaction evidence="15">
        <text>a (3S)-3-hydroxyacyl-CoA + NAD(+) = a 3-oxoacyl-CoA + NADH + H(+)</text>
        <dbReference type="Rhea" id="RHEA:22432"/>
        <dbReference type="ChEBI" id="CHEBI:15378"/>
        <dbReference type="ChEBI" id="CHEBI:57318"/>
        <dbReference type="ChEBI" id="CHEBI:57540"/>
        <dbReference type="ChEBI" id="CHEBI:57945"/>
        <dbReference type="ChEBI" id="CHEBI:90726"/>
        <dbReference type="EC" id="1.1.1.35"/>
    </reaction>
</comment>
<dbReference type="SUPFAM" id="SSF51735">
    <property type="entry name" value="NAD(P)-binding Rossmann-fold domains"/>
    <property type="match status" value="1"/>
</dbReference>
<dbReference type="AlphaFoldDB" id="A0A6S7FXN1"/>
<dbReference type="InterPro" id="IPR006108">
    <property type="entry name" value="3HC_DH_C"/>
</dbReference>
<organism evidence="24 25">
    <name type="scientific">Paramuricea clavata</name>
    <name type="common">Red gorgonian</name>
    <name type="synonym">Violescent sea-whip</name>
    <dbReference type="NCBI Taxonomy" id="317549"/>
    <lineage>
        <taxon>Eukaryota</taxon>
        <taxon>Metazoa</taxon>
        <taxon>Cnidaria</taxon>
        <taxon>Anthozoa</taxon>
        <taxon>Octocorallia</taxon>
        <taxon>Malacalcyonacea</taxon>
        <taxon>Plexauridae</taxon>
        <taxon>Paramuricea</taxon>
    </lineage>
</organism>